<proteinExistence type="predicted"/>
<gene>
    <name evidence="1" type="ORF">BDZ85DRAFT_263467</name>
</gene>
<accession>A0A6A6G9C2</accession>
<keyword evidence="2" id="KW-1185">Reference proteome</keyword>
<sequence length="110" mass="12437">MCESQLIRRDGNYGFTFTNGLRGAVRNIGGVTISIAFQRTGNWLVHFHNTLEREVTVYIKDLNLNLDILAHPISSGLDYTQTVARGIVAYGDKAQFTWFYTEKNPPKTIV</sequence>
<evidence type="ECO:0000313" key="1">
    <source>
        <dbReference type="EMBL" id="KAF2222335.1"/>
    </source>
</evidence>
<dbReference type="AlphaFoldDB" id="A0A6A6G9C2"/>
<evidence type="ECO:0000313" key="2">
    <source>
        <dbReference type="Proteomes" id="UP000799538"/>
    </source>
</evidence>
<dbReference type="Proteomes" id="UP000799538">
    <property type="component" value="Unassembled WGS sequence"/>
</dbReference>
<name>A0A6A6G9C2_9PEZI</name>
<reference evidence="2" key="1">
    <citation type="journal article" date="2020" name="Stud. Mycol.">
        <title>101 Dothideomycetes genomes: A test case for predicting lifestyles and emergence of pathogens.</title>
        <authorList>
            <person name="Haridas S."/>
            <person name="Albert R."/>
            <person name="Binder M."/>
            <person name="Bloem J."/>
            <person name="LaButti K."/>
            <person name="Salamov A."/>
            <person name="Andreopoulos B."/>
            <person name="Baker S."/>
            <person name="Barry K."/>
            <person name="Bills G."/>
            <person name="Bluhm B."/>
            <person name="Cannon C."/>
            <person name="Castanera R."/>
            <person name="Culley D."/>
            <person name="Daum C."/>
            <person name="Ezra D."/>
            <person name="Gonzalez J."/>
            <person name="Henrissat B."/>
            <person name="Kuo A."/>
            <person name="Liang C."/>
            <person name="Lipzen A."/>
            <person name="Lutzoni F."/>
            <person name="Magnuson J."/>
            <person name="Mondo S."/>
            <person name="Nolan M."/>
            <person name="Ohm R."/>
            <person name="Pangilinan J."/>
            <person name="Park H.-J."/>
            <person name="Ramirez L."/>
            <person name="Alfaro M."/>
            <person name="Sun H."/>
            <person name="Tritt A."/>
            <person name="Yoshinaga Y."/>
            <person name="Zwiers L.-H."/>
            <person name="Turgeon B."/>
            <person name="Goodwin S."/>
            <person name="Spatafora J."/>
            <person name="Crous P."/>
            <person name="Grigoriev I."/>
        </authorList>
    </citation>
    <scope>NUCLEOTIDE SEQUENCE [LARGE SCALE GENOMIC DNA]</scope>
    <source>
        <strain evidence="2">CECT 20119</strain>
    </source>
</reference>
<protein>
    <submittedName>
        <fullName evidence="1">Uncharacterized protein</fullName>
    </submittedName>
</protein>
<dbReference type="EMBL" id="ML992508">
    <property type="protein sequence ID" value="KAF2222335.1"/>
    <property type="molecule type" value="Genomic_DNA"/>
</dbReference>
<organism evidence="1 2">
    <name type="scientific">Elsinoe ampelina</name>
    <dbReference type="NCBI Taxonomy" id="302913"/>
    <lineage>
        <taxon>Eukaryota</taxon>
        <taxon>Fungi</taxon>
        <taxon>Dikarya</taxon>
        <taxon>Ascomycota</taxon>
        <taxon>Pezizomycotina</taxon>
        <taxon>Dothideomycetes</taxon>
        <taxon>Dothideomycetidae</taxon>
        <taxon>Myriangiales</taxon>
        <taxon>Elsinoaceae</taxon>
        <taxon>Elsinoe</taxon>
    </lineage>
</organism>